<name>A0A285RRX6_9HYPH</name>
<dbReference type="SUPFAM" id="SSF52540">
    <property type="entry name" value="P-loop containing nucleoside triphosphate hydrolases"/>
    <property type="match status" value="1"/>
</dbReference>
<dbReference type="Pfam" id="PF00005">
    <property type="entry name" value="ABC_tran"/>
    <property type="match status" value="1"/>
</dbReference>
<dbReference type="Proteomes" id="UP000219331">
    <property type="component" value="Unassembled WGS sequence"/>
</dbReference>
<sequence>MRLATKALATGYRGRSVGRDITLTAGPGEVLCLLGPNGSGKTTLFKTLLGLIPSHGGEVLLDGTPLDRLPRAEIARKIAYVPQAHAIPFAFPAEEVVLMGRTARLGTFAQPGPRDREAARAALARLGIADLASQDYTQLSGGQRQLVLIARALAQETPLLVMDEPTASLDFGNQAKVLAEIAGLAAGGLTVVLSTHDPDHAFAVGTRVALLHAGNVLAEGPPDATLTPQALSTVYGIDVTVERTASGRTVCLPHLRNATASAVGARS</sequence>
<keyword evidence="4 6" id="KW-0067">ATP-binding</keyword>
<dbReference type="SMART" id="SM00382">
    <property type="entry name" value="AAA"/>
    <property type="match status" value="1"/>
</dbReference>
<reference evidence="6 7" key="1">
    <citation type="submission" date="2017-08" db="EMBL/GenBank/DDBJ databases">
        <authorList>
            <person name="de Groot N.N."/>
        </authorList>
    </citation>
    <scope>NUCLEOTIDE SEQUENCE [LARGE SCALE GENOMIC DNA]</scope>
    <source>
        <strain evidence="6 7">USBA 352</strain>
    </source>
</reference>
<dbReference type="InterPro" id="IPR027417">
    <property type="entry name" value="P-loop_NTPase"/>
</dbReference>
<evidence type="ECO:0000256" key="2">
    <source>
        <dbReference type="ARBA" id="ARBA00022448"/>
    </source>
</evidence>
<dbReference type="PANTHER" id="PTHR42794:SF2">
    <property type="entry name" value="ABC TRANSPORTER ATP-BINDING PROTEIN"/>
    <property type="match status" value="1"/>
</dbReference>
<dbReference type="RefSeq" id="WP_097173994.1">
    <property type="nucleotide sequence ID" value="NZ_OBML01000002.1"/>
</dbReference>
<dbReference type="AlphaFoldDB" id="A0A285RRX6"/>
<evidence type="ECO:0000256" key="1">
    <source>
        <dbReference type="ARBA" id="ARBA00005417"/>
    </source>
</evidence>
<feature type="domain" description="ABC transporter" evidence="5">
    <location>
        <begin position="3"/>
        <end position="238"/>
    </location>
</feature>
<dbReference type="FunFam" id="3.40.50.300:FF:000134">
    <property type="entry name" value="Iron-enterobactin ABC transporter ATP-binding protein"/>
    <property type="match status" value="1"/>
</dbReference>
<keyword evidence="7" id="KW-1185">Reference proteome</keyword>
<keyword evidence="3" id="KW-0547">Nucleotide-binding</keyword>
<evidence type="ECO:0000259" key="5">
    <source>
        <dbReference type="PROSITE" id="PS50893"/>
    </source>
</evidence>
<evidence type="ECO:0000313" key="6">
    <source>
        <dbReference type="EMBL" id="SOB96459.1"/>
    </source>
</evidence>
<dbReference type="PROSITE" id="PS00211">
    <property type="entry name" value="ABC_TRANSPORTER_1"/>
    <property type="match status" value="1"/>
</dbReference>
<evidence type="ECO:0000256" key="4">
    <source>
        <dbReference type="ARBA" id="ARBA00022840"/>
    </source>
</evidence>
<dbReference type="CDD" id="cd03214">
    <property type="entry name" value="ABC_Iron-Siderophores_B12_Hemin"/>
    <property type="match status" value="1"/>
</dbReference>
<organism evidence="6 7">
    <name type="scientific">Stappia indica</name>
    <dbReference type="NCBI Taxonomy" id="538381"/>
    <lineage>
        <taxon>Bacteria</taxon>
        <taxon>Pseudomonadati</taxon>
        <taxon>Pseudomonadota</taxon>
        <taxon>Alphaproteobacteria</taxon>
        <taxon>Hyphomicrobiales</taxon>
        <taxon>Stappiaceae</taxon>
        <taxon>Stappia</taxon>
    </lineage>
</organism>
<dbReference type="OrthoDB" id="9805601at2"/>
<dbReference type="InterPro" id="IPR003593">
    <property type="entry name" value="AAA+_ATPase"/>
</dbReference>
<keyword evidence="2" id="KW-0813">Transport</keyword>
<evidence type="ECO:0000313" key="7">
    <source>
        <dbReference type="Proteomes" id="UP000219331"/>
    </source>
</evidence>
<dbReference type="PANTHER" id="PTHR42794">
    <property type="entry name" value="HEMIN IMPORT ATP-BINDING PROTEIN HMUV"/>
    <property type="match status" value="1"/>
</dbReference>
<dbReference type="InterPro" id="IPR017871">
    <property type="entry name" value="ABC_transporter-like_CS"/>
</dbReference>
<protein>
    <submittedName>
        <fullName evidence="6">Iron complex transport system ATP-binding protein</fullName>
    </submittedName>
</protein>
<dbReference type="Gene3D" id="3.40.50.300">
    <property type="entry name" value="P-loop containing nucleotide triphosphate hydrolases"/>
    <property type="match status" value="1"/>
</dbReference>
<dbReference type="GO" id="GO:0016887">
    <property type="term" value="F:ATP hydrolysis activity"/>
    <property type="evidence" value="ECO:0007669"/>
    <property type="project" value="InterPro"/>
</dbReference>
<dbReference type="PROSITE" id="PS50893">
    <property type="entry name" value="ABC_TRANSPORTER_2"/>
    <property type="match status" value="1"/>
</dbReference>
<gene>
    <name evidence="6" type="ORF">SAMN05421512_102208</name>
</gene>
<dbReference type="GO" id="GO:0005524">
    <property type="term" value="F:ATP binding"/>
    <property type="evidence" value="ECO:0007669"/>
    <property type="project" value="UniProtKB-KW"/>
</dbReference>
<proteinExistence type="inferred from homology"/>
<evidence type="ECO:0000256" key="3">
    <source>
        <dbReference type="ARBA" id="ARBA00022741"/>
    </source>
</evidence>
<dbReference type="STRING" id="538381.GCA_001696535_03303"/>
<dbReference type="InterPro" id="IPR003439">
    <property type="entry name" value="ABC_transporter-like_ATP-bd"/>
</dbReference>
<comment type="similarity">
    <text evidence="1">Belongs to the ABC transporter superfamily.</text>
</comment>
<accession>A0A285RRX6</accession>
<dbReference type="EMBL" id="OBML01000002">
    <property type="protein sequence ID" value="SOB96459.1"/>
    <property type="molecule type" value="Genomic_DNA"/>
</dbReference>